<dbReference type="InterPro" id="IPR047089">
    <property type="entry name" value="Asp-tRNA-ligase_1_N"/>
</dbReference>
<dbReference type="AlphaFoldDB" id="A0A673G9V2"/>
<proteinExistence type="inferred from homology"/>
<dbReference type="Pfam" id="PF01336">
    <property type="entry name" value="tRNA_anti-codon"/>
    <property type="match status" value="1"/>
</dbReference>
<dbReference type="PANTHER" id="PTHR22594">
    <property type="entry name" value="ASPARTYL/LYSYL-TRNA SYNTHETASE"/>
    <property type="match status" value="1"/>
</dbReference>
<accession>A0A673G9V2</accession>
<feature type="domain" description="Aminoacyl-transfer RNA synthetases class-II family profile" evidence="7">
    <location>
        <begin position="143"/>
        <end position="562"/>
    </location>
</feature>
<dbReference type="GO" id="GO:0003676">
    <property type="term" value="F:nucleic acid binding"/>
    <property type="evidence" value="ECO:0007669"/>
    <property type="project" value="InterPro"/>
</dbReference>
<keyword evidence="3" id="KW-0547">Nucleotide-binding</keyword>
<keyword evidence="6" id="KW-0030">Aminoacyl-tRNA synthetase</keyword>
<evidence type="ECO:0000256" key="5">
    <source>
        <dbReference type="ARBA" id="ARBA00022917"/>
    </source>
</evidence>
<dbReference type="PRINTS" id="PR01042">
    <property type="entry name" value="TRNASYNTHASP"/>
</dbReference>
<dbReference type="NCBIfam" id="NF001750">
    <property type="entry name" value="PRK00476.1"/>
    <property type="match status" value="1"/>
</dbReference>
<dbReference type="InterPro" id="IPR047090">
    <property type="entry name" value="AspRS_core"/>
</dbReference>
<reference evidence="8" key="2">
    <citation type="submission" date="2025-09" db="UniProtKB">
        <authorList>
            <consortium name="Ensembl"/>
        </authorList>
    </citation>
    <scope>IDENTIFICATION</scope>
</reference>
<dbReference type="InterPro" id="IPR002312">
    <property type="entry name" value="Asp/Asn-tRNA-synth_IIb"/>
</dbReference>
<evidence type="ECO:0000313" key="9">
    <source>
        <dbReference type="Proteomes" id="UP000472270"/>
    </source>
</evidence>
<dbReference type="Gene3D" id="3.30.1360.30">
    <property type="entry name" value="GAD-like domain"/>
    <property type="match status" value="1"/>
</dbReference>
<evidence type="ECO:0000256" key="4">
    <source>
        <dbReference type="ARBA" id="ARBA00022840"/>
    </source>
</evidence>
<dbReference type="PROSITE" id="PS50862">
    <property type="entry name" value="AA_TRNA_LIGASE_II"/>
    <property type="match status" value="1"/>
</dbReference>
<dbReference type="InterPro" id="IPR006195">
    <property type="entry name" value="aa-tRNA-synth_II"/>
</dbReference>
<keyword evidence="5" id="KW-0648">Protein biosynthesis</keyword>
<evidence type="ECO:0000313" key="8">
    <source>
        <dbReference type="Ensembl" id="ENSSRHP00000009244.1"/>
    </source>
</evidence>
<dbReference type="InterPro" id="IPR004524">
    <property type="entry name" value="Asp-tRNA-ligase_1"/>
</dbReference>
<dbReference type="CDD" id="cd00777">
    <property type="entry name" value="AspRS_core"/>
    <property type="match status" value="1"/>
</dbReference>
<keyword evidence="9" id="KW-1185">Reference proteome</keyword>
<dbReference type="GO" id="GO:0006422">
    <property type="term" value="P:aspartyl-tRNA aminoacylation"/>
    <property type="evidence" value="ECO:0007669"/>
    <property type="project" value="TreeGrafter"/>
</dbReference>
<sequence length="602" mass="67740">VYNGQSSFSLRSHTCGELCSSHVDEEVTLCGWIQYLRQDLFVILRDFSGLVQILIPQDEVNAFLGLTVESVIMVKGRVRRRPEGQENKKMSTGEIEVCAESMEVLNTCRKLPFEIKEFVKKSEVLRMQYRYLDLRSPRMQYNLRLRSQMVMKMREYLCNLHGFVDVETPTLFKRTPGGAKEFVVPTGDPGKFYSLPQSPQQFKQLLMVAGIDRYFQLARCYRDEGSKPDRQPEFTQVDIEISFVDQAGVMSLIEGLVHYSWPEDKGQINVPFPSMTYEEAMRDYGVDKPDTRFGMKLVDVTTAFQGTQIEFIKDALLKPGGCIQAICVPEGTKLNLGRWRKWMIIAVFAPCVVQEVSVAPVRADGSLKSPLSRLLSDTAKQQLLQMAQANAGDLIFITAGPLENVRPLLGKLRLQCAELLECYGVPVRDPSVFHFLWVVDFPLFLPKEDDPEMLESAHHPFTAPVPEDAHLLYTQPHKVRGQHYDLVLNGCEIGGGSIRIHNASQQLYILDTILKEDPSLLSHLLEALDSGAPPHGGIALGLDRLVSIIVGAPSIRDVIAFPKSFRGHDLMSHAPDFVSEEDLKPYHISVVWPSAGQQDNSM</sequence>
<name>A0A673G9V2_9TELE</name>
<reference evidence="8" key="1">
    <citation type="submission" date="2025-08" db="UniProtKB">
        <authorList>
            <consortium name="Ensembl"/>
        </authorList>
    </citation>
    <scope>IDENTIFICATION</scope>
</reference>
<dbReference type="InterPro" id="IPR004115">
    <property type="entry name" value="GAD-like_sf"/>
</dbReference>
<keyword evidence="4" id="KW-0067">ATP-binding</keyword>
<dbReference type="SUPFAM" id="SSF55681">
    <property type="entry name" value="Class II aaRS and biotin synthetases"/>
    <property type="match status" value="1"/>
</dbReference>
<dbReference type="PANTHER" id="PTHR22594:SF5">
    <property type="entry name" value="ASPARTATE--TRNA LIGASE, MITOCHONDRIAL"/>
    <property type="match status" value="1"/>
</dbReference>
<dbReference type="GO" id="GO:0005739">
    <property type="term" value="C:mitochondrion"/>
    <property type="evidence" value="ECO:0007669"/>
    <property type="project" value="TreeGrafter"/>
</dbReference>
<evidence type="ECO:0000256" key="6">
    <source>
        <dbReference type="ARBA" id="ARBA00023146"/>
    </source>
</evidence>
<dbReference type="NCBIfam" id="TIGR00459">
    <property type="entry name" value="aspS_bact"/>
    <property type="match status" value="1"/>
</dbReference>
<protein>
    <recommendedName>
        <fullName evidence="7">Aminoacyl-transfer RNA synthetases class-II family profile domain-containing protein</fullName>
    </recommendedName>
</protein>
<dbReference type="Proteomes" id="UP000472270">
    <property type="component" value="Unassembled WGS sequence"/>
</dbReference>
<evidence type="ECO:0000256" key="3">
    <source>
        <dbReference type="ARBA" id="ARBA00022741"/>
    </source>
</evidence>
<dbReference type="Ensembl" id="ENSSRHT00000009535.1">
    <property type="protein sequence ID" value="ENSSRHP00000009244.1"/>
    <property type="gene ID" value="ENSSRHG00000005334.1"/>
</dbReference>
<organism evidence="8 9">
    <name type="scientific">Sinocyclocheilus rhinocerous</name>
    <dbReference type="NCBI Taxonomy" id="307959"/>
    <lineage>
        <taxon>Eukaryota</taxon>
        <taxon>Metazoa</taxon>
        <taxon>Chordata</taxon>
        <taxon>Craniata</taxon>
        <taxon>Vertebrata</taxon>
        <taxon>Euteleostomi</taxon>
        <taxon>Actinopterygii</taxon>
        <taxon>Neopterygii</taxon>
        <taxon>Teleostei</taxon>
        <taxon>Ostariophysi</taxon>
        <taxon>Cypriniformes</taxon>
        <taxon>Cyprinidae</taxon>
        <taxon>Cyprininae</taxon>
        <taxon>Sinocyclocheilus</taxon>
    </lineage>
</organism>
<evidence type="ECO:0000256" key="2">
    <source>
        <dbReference type="ARBA" id="ARBA00022598"/>
    </source>
</evidence>
<dbReference type="GO" id="GO:0005524">
    <property type="term" value="F:ATP binding"/>
    <property type="evidence" value="ECO:0007669"/>
    <property type="project" value="UniProtKB-KW"/>
</dbReference>
<dbReference type="Gene3D" id="2.40.50.140">
    <property type="entry name" value="Nucleic acid-binding proteins"/>
    <property type="match status" value="1"/>
</dbReference>
<dbReference type="GO" id="GO:0004815">
    <property type="term" value="F:aspartate-tRNA ligase activity"/>
    <property type="evidence" value="ECO:0007669"/>
    <property type="project" value="TreeGrafter"/>
</dbReference>
<dbReference type="HAMAP" id="MF_00044">
    <property type="entry name" value="Asp_tRNA_synth_type1"/>
    <property type="match status" value="1"/>
</dbReference>
<evidence type="ECO:0000256" key="1">
    <source>
        <dbReference type="ARBA" id="ARBA00006303"/>
    </source>
</evidence>
<dbReference type="SUPFAM" id="SSF55261">
    <property type="entry name" value="GAD domain-like"/>
    <property type="match status" value="1"/>
</dbReference>
<dbReference type="InterPro" id="IPR012340">
    <property type="entry name" value="NA-bd_OB-fold"/>
</dbReference>
<dbReference type="Pfam" id="PF00152">
    <property type="entry name" value="tRNA-synt_2"/>
    <property type="match status" value="1"/>
</dbReference>
<dbReference type="InterPro" id="IPR004365">
    <property type="entry name" value="NA-bd_OB_tRNA"/>
</dbReference>
<keyword evidence="2" id="KW-0436">Ligase</keyword>
<comment type="similarity">
    <text evidence="1">Belongs to the class-II aminoacyl-tRNA synthetase family. Type 1 subfamily.</text>
</comment>
<gene>
    <name evidence="8" type="primary">dars2</name>
</gene>
<dbReference type="Gene3D" id="3.30.930.10">
    <property type="entry name" value="Bira Bifunctional Protein, Domain 2"/>
    <property type="match status" value="1"/>
</dbReference>
<dbReference type="InterPro" id="IPR004364">
    <property type="entry name" value="Aa-tRNA-synt_II"/>
</dbReference>
<dbReference type="CDD" id="cd04317">
    <property type="entry name" value="EcAspRS_like_N"/>
    <property type="match status" value="1"/>
</dbReference>
<evidence type="ECO:0000259" key="7">
    <source>
        <dbReference type="PROSITE" id="PS50862"/>
    </source>
</evidence>
<dbReference type="SUPFAM" id="SSF50249">
    <property type="entry name" value="Nucleic acid-binding proteins"/>
    <property type="match status" value="1"/>
</dbReference>
<dbReference type="InterPro" id="IPR045864">
    <property type="entry name" value="aa-tRNA-synth_II/BPL/LPL"/>
</dbReference>